<dbReference type="NCBIfam" id="TIGR02999">
    <property type="entry name" value="Sig-70_X6"/>
    <property type="match status" value="1"/>
</dbReference>
<evidence type="ECO:0000313" key="3">
    <source>
        <dbReference type="Proteomes" id="UP000199024"/>
    </source>
</evidence>
<dbReference type="InterPro" id="IPR053812">
    <property type="entry name" value="HTH_Sigma70_ECF-like"/>
</dbReference>
<dbReference type="Proteomes" id="UP000199024">
    <property type="component" value="Unassembled WGS sequence"/>
</dbReference>
<dbReference type="NCBIfam" id="TIGR02937">
    <property type="entry name" value="sigma70-ECF"/>
    <property type="match status" value="1"/>
</dbReference>
<dbReference type="Pfam" id="PF07638">
    <property type="entry name" value="Sigma70_ECF"/>
    <property type="match status" value="1"/>
</dbReference>
<dbReference type="GO" id="GO:0003700">
    <property type="term" value="F:DNA-binding transcription factor activity"/>
    <property type="evidence" value="ECO:0007669"/>
    <property type="project" value="InterPro"/>
</dbReference>
<reference evidence="2 3" key="1">
    <citation type="submission" date="2016-10" db="EMBL/GenBank/DDBJ databases">
        <authorList>
            <person name="de Groot N.N."/>
        </authorList>
    </citation>
    <scope>NUCLEOTIDE SEQUENCE [LARGE SCALE GENOMIC DNA]</scope>
    <source>
        <strain evidence="2 3">DSM 21001</strain>
    </source>
</reference>
<proteinExistence type="predicted"/>
<dbReference type="AlphaFoldDB" id="A0A1I6LYZ3"/>
<dbReference type="InterPro" id="IPR013324">
    <property type="entry name" value="RNA_pol_sigma_r3/r4-like"/>
</dbReference>
<feature type="domain" description="RNA polymerase sigma-70 ECF-like HTH" evidence="1">
    <location>
        <begin position="20"/>
        <end position="182"/>
    </location>
</feature>
<dbReference type="Gene3D" id="1.10.10.10">
    <property type="entry name" value="Winged helix-like DNA-binding domain superfamily/Winged helix DNA-binding domain"/>
    <property type="match status" value="1"/>
</dbReference>
<name>A0A1I6LYZ3_9BACT</name>
<dbReference type="InterPro" id="IPR011517">
    <property type="entry name" value="RNA_pol_sigma70_ECF-like"/>
</dbReference>
<dbReference type="SUPFAM" id="SSF88659">
    <property type="entry name" value="Sigma3 and sigma4 domains of RNA polymerase sigma factors"/>
    <property type="match status" value="1"/>
</dbReference>
<gene>
    <name evidence="2" type="ORF">SAMN05421771_1519</name>
</gene>
<keyword evidence="3" id="KW-1185">Reference proteome</keyword>
<sequence length="193" mass="21537">MDVPHGGPVVEADFGTQDFDRLFSMVYEELWRIAVSVRRMEAHSTLGATALVHEAWIRLKESPHLASTSPQHFKRIAARVIRQVLVEAARERNALKRGGPAAVRVPLDESLKSFADPTLGVLQIDQFLNQLAEVDRRQAQVAEFKIFSELSNPEVAVELQVSLSSVERDWRVAKAWLKAQLSSNQSTLIAGGR</sequence>
<dbReference type="GO" id="GO:0006352">
    <property type="term" value="P:DNA-templated transcription initiation"/>
    <property type="evidence" value="ECO:0007669"/>
    <property type="project" value="InterPro"/>
</dbReference>
<evidence type="ECO:0000259" key="1">
    <source>
        <dbReference type="Pfam" id="PF07638"/>
    </source>
</evidence>
<dbReference type="STRING" id="474950.SAMN05421771_1519"/>
<dbReference type="EMBL" id="FOZL01000001">
    <property type="protein sequence ID" value="SFS08666.1"/>
    <property type="molecule type" value="Genomic_DNA"/>
</dbReference>
<dbReference type="RefSeq" id="WP_175528913.1">
    <property type="nucleotide sequence ID" value="NZ_FOZL01000001.1"/>
</dbReference>
<dbReference type="InterPro" id="IPR014284">
    <property type="entry name" value="RNA_pol_sigma-70_dom"/>
</dbReference>
<dbReference type="InterPro" id="IPR036388">
    <property type="entry name" value="WH-like_DNA-bd_sf"/>
</dbReference>
<protein>
    <submittedName>
        <fullName evidence="2">RNA polymerase, sigma subunit, ECF family</fullName>
    </submittedName>
</protein>
<organism evidence="2 3">
    <name type="scientific">Granulicella pectinivorans</name>
    <dbReference type="NCBI Taxonomy" id="474950"/>
    <lineage>
        <taxon>Bacteria</taxon>
        <taxon>Pseudomonadati</taxon>
        <taxon>Acidobacteriota</taxon>
        <taxon>Terriglobia</taxon>
        <taxon>Terriglobales</taxon>
        <taxon>Acidobacteriaceae</taxon>
        <taxon>Granulicella</taxon>
    </lineage>
</organism>
<evidence type="ECO:0000313" key="2">
    <source>
        <dbReference type="EMBL" id="SFS08666.1"/>
    </source>
</evidence>
<accession>A0A1I6LYZ3</accession>